<dbReference type="PANTHER" id="PTHR30071">
    <property type="entry name" value="HEME EXPORTER PROTEIN C"/>
    <property type="match status" value="1"/>
</dbReference>
<feature type="transmembrane region" description="Helical" evidence="6">
    <location>
        <begin position="264"/>
        <end position="283"/>
    </location>
</feature>
<reference evidence="8 9" key="1">
    <citation type="submission" date="2018-03" db="EMBL/GenBank/DDBJ databases">
        <title>Genomic Encyclopedia of Type Strains, Phase III (KMG-III): the genomes of soil and plant-associated and newly described type strains.</title>
        <authorList>
            <person name="Whitman W."/>
        </authorList>
    </citation>
    <scope>NUCLEOTIDE SEQUENCE [LARGE SCALE GENOMIC DNA]</scope>
    <source>
        <strain evidence="8 9">CGMCC 1.07653</strain>
    </source>
</reference>
<evidence type="ECO:0000256" key="6">
    <source>
        <dbReference type="SAM" id="Phobius"/>
    </source>
</evidence>
<feature type="transmembrane region" description="Helical" evidence="6">
    <location>
        <begin position="344"/>
        <end position="360"/>
    </location>
</feature>
<keyword evidence="5 6" id="KW-0472">Membrane</keyword>
<sequence length="400" mass="44803">MAELSQNLLMVAFFCYFAATVLFAVSATGKNFKNSSGDYVNRWGTYGFIMSIIGVLFALGYFGFRWAAAGHAPVSNMFEYTVFLGIAIGIAFVILYAMYRSTILGLFAMPIIMLIIAYAAIFPQEVEPLIPALQTVWLEIHVLTTALGQGILGISFVAGLIYLVRTIDVSKDRKNKRTFWLEFIMYGLLSVLGFVIVTNAFNFAGYESEIEYAAPLEDGETYQDVMDYHLPPIFGPSEGEVMTEGAMAPLIELPEWLEAGDVNSVMWALLAGLVLYGLLRLVFRRRVSALLKPAVRKVDPEKVDELAYRAVAIGFPIFTLGGLIFAMIWAQIAWTRFWGWDPKEVWALITFLFYAGYLHLRLSRGWHGEPSAWLVVIGFMIIMFNLIFVNLVIAGLHSYA</sequence>
<dbReference type="EMBL" id="PYAV01000003">
    <property type="protein sequence ID" value="PSL50444.1"/>
    <property type="molecule type" value="Genomic_DNA"/>
</dbReference>
<dbReference type="RefSeq" id="WP_106587776.1">
    <property type="nucleotide sequence ID" value="NZ_PYAV01000003.1"/>
</dbReference>
<feature type="transmembrane region" description="Helical" evidence="6">
    <location>
        <begin position="183"/>
        <end position="206"/>
    </location>
</feature>
<dbReference type="GO" id="GO:0017004">
    <property type="term" value="P:cytochrome complex assembly"/>
    <property type="evidence" value="ECO:0007669"/>
    <property type="project" value="UniProtKB-KW"/>
</dbReference>
<keyword evidence="2 6" id="KW-0812">Transmembrane</keyword>
<evidence type="ECO:0000313" key="8">
    <source>
        <dbReference type="EMBL" id="PSL50444.1"/>
    </source>
</evidence>
<dbReference type="OrthoDB" id="9814290at2"/>
<keyword evidence="9" id="KW-1185">Reference proteome</keyword>
<feature type="domain" description="Cytochrome c assembly protein" evidence="7">
    <location>
        <begin position="269"/>
        <end position="397"/>
    </location>
</feature>
<feature type="transmembrane region" description="Helical" evidence="6">
    <location>
        <begin position="372"/>
        <end position="396"/>
    </location>
</feature>
<accession>A0A2P8HW94</accession>
<dbReference type="GO" id="GO:0005886">
    <property type="term" value="C:plasma membrane"/>
    <property type="evidence" value="ECO:0007669"/>
    <property type="project" value="TreeGrafter"/>
</dbReference>
<protein>
    <submittedName>
        <fullName evidence="8">Cytochrome c-type biogenesis protein CcsB</fullName>
    </submittedName>
</protein>
<dbReference type="PANTHER" id="PTHR30071:SF1">
    <property type="entry name" value="CYTOCHROME B_B6 PROTEIN-RELATED"/>
    <property type="match status" value="1"/>
</dbReference>
<evidence type="ECO:0000256" key="4">
    <source>
        <dbReference type="ARBA" id="ARBA00022989"/>
    </source>
</evidence>
<gene>
    <name evidence="8" type="ORF">B0H94_10355</name>
</gene>
<dbReference type="AlphaFoldDB" id="A0A2P8HW94"/>
<dbReference type="Proteomes" id="UP000242310">
    <property type="component" value="Unassembled WGS sequence"/>
</dbReference>
<proteinExistence type="predicted"/>
<organism evidence="8 9">
    <name type="scientific">Salsuginibacillus halophilus</name>
    <dbReference type="NCBI Taxonomy" id="517424"/>
    <lineage>
        <taxon>Bacteria</taxon>
        <taxon>Bacillati</taxon>
        <taxon>Bacillota</taxon>
        <taxon>Bacilli</taxon>
        <taxon>Bacillales</taxon>
        <taxon>Bacillaceae</taxon>
        <taxon>Salsuginibacillus</taxon>
    </lineage>
</organism>
<dbReference type="InterPro" id="IPR017562">
    <property type="entry name" value="Cyt_c_biogenesis_CcsA"/>
</dbReference>
<dbReference type="Pfam" id="PF01578">
    <property type="entry name" value="Cytochrom_C_asm"/>
    <property type="match status" value="2"/>
</dbReference>
<evidence type="ECO:0000259" key="7">
    <source>
        <dbReference type="Pfam" id="PF01578"/>
    </source>
</evidence>
<keyword evidence="4 6" id="KW-1133">Transmembrane helix</keyword>
<evidence type="ECO:0000313" key="9">
    <source>
        <dbReference type="Proteomes" id="UP000242310"/>
    </source>
</evidence>
<feature type="transmembrane region" description="Helical" evidence="6">
    <location>
        <begin position="80"/>
        <end position="97"/>
    </location>
</feature>
<dbReference type="GO" id="GO:0020037">
    <property type="term" value="F:heme binding"/>
    <property type="evidence" value="ECO:0007669"/>
    <property type="project" value="InterPro"/>
</dbReference>
<comment type="subcellular location">
    <subcellularLocation>
        <location evidence="1">Membrane</location>
        <topology evidence="1">Multi-pass membrane protein</topology>
    </subcellularLocation>
</comment>
<feature type="transmembrane region" description="Helical" evidence="6">
    <location>
        <begin position="6"/>
        <end position="25"/>
    </location>
</feature>
<evidence type="ECO:0000256" key="1">
    <source>
        <dbReference type="ARBA" id="ARBA00004141"/>
    </source>
</evidence>
<name>A0A2P8HW94_9BACI</name>
<feature type="transmembrane region" description="Helical" evidence="6">
    <location>
        <begin position="46"/>
        <end position="68"/>
    </location>
</feature>
<evidence type="ECO:0000256" key="5">
    <source>
        <dbReference type="ARBA" id="ARBA00023136"/>
    </source>
</evidence>
<keyword evidence="3" id="KW-0201">Cytochrome c-type biogenesis</keyword>
<feature type="transmembrane region" description="Helical" evidence="6">
    <location>
        <begin position="306"/>
        <end position="332"/>
    </location>
</feature>
<evidence type="ECO:0000256" key="2">
    <source>
        <dbReference type="ARBA" id="ARBA00022692"/>
    </source>
</evidence>
<dbReference type="InterPro" id="IPR002541">
    <property type="entry name" value="Cyt_c_assembly"/>
</dbReference>
<dbReference type="InterPro" id="IPR045062">
    <property type="entry name" value="Cyt_c_biogenesis_CcsA/CcmC"/>
</dbReference>
<feature type="transmembrane region" description="Helical" evidence="6">
    <location>
        <begin position="104"/>
        <end position="122"/>
    </location>
</feature>
<dbReference type="NCBIfam" id="TIGR03144">
    <property type="entry name" value="cytochr_II_ccsB"/>
    <property type="match status" value="1"/>
</dbReference>
<evidence type="ECO:0000256" key="3">
    <source>
        <dbReference type="ARBA" id="ARBA00022748"/>
    </source>
</evidence>
<feature type="transmembrane region" description="Helical" evidence="6">
    <location>
        <begin position="142"/>
        <end position="163"/>
    </location>
</feature>
<comment type="caution">
    <text evidence="8">The sequence shown here is derived from an EMBL/GenBank/DDBJ whole genome shotgun (WGS) entry which is preliminary data.</text>
</comment>
<feature type="domain" description="Cytochrome c assembly protein" evidence="7">
    <location>
        <begin position="75"/>
        <end position="188"/>
    </location>
</feature>